<dbReference type="EMBL" id="VSRR010002428">
    <property type="protein sequence ID" value="MPC31399.1"/>
    <property type="molecule type" value="Genomic_DNA"/>
</dbReference>
<organism evidence="1 2">
    <name type="scientific">Portunus trituberculatus</name>
    <name type="common">Swimming crab</name>
    <name type="synonym">Neptunus trituberculatus</name>
    <dbReference type="NCBI Taxonomy" id="210409"/>
    <lineage>
        <taxon>Eukaryota</taxon>
        <taxon>Metazoa</taxon>
        <taxon>Ecdysozoa</taxon>
        <taxon>Arthropoda</taxon>
        <taxon>Crustacea</taxon>
        <taxon>Multicrustacea</taxon>
        <taxon>Malacostraca</taxon>
        <taxon>Eumalacostraca</taxon>
        <taxon>Eucarida</taxon>
        <taxon>Decapoda</taxon>
        <taxon>Pleocyemata</taxon>
        <taxon>Brachyura</taxon>
        <taxon>Eubrachyura</taxon>
        <taxon>Portunoidea</taxon>
        <taxon>Portunidae</taxon>
        <taxon>Portuninae</taxon>
        <taxon>Portunus</taxon>
    </lineage>
</organism>
<name>A0A5B7EDI2_PORTR</name>
<accession>A0A5B7EDI2</accession>
<dbReference type="OrthoDB" id="372487at2759"/>
<keyword evidence="2" id="KW-1185">Reference proteome</keyword>
<evidence type="ECO:0000313" key="1">
    <source>
        <dbReference type="EMBL" id="MPC31399.1"/>
    </source>
</evidence>
<dbReference type="Proteomes" id="UP000324222">
    <property type="component" value="Unassembled WGS sequence"/>
</dbReference>
<gene>
    <name evidence="1" type="primary">XRN1_0</name>
    <name evidence="1" type="ORF">E2C01_024687</name>
</gene>
<proteinExistence type="predicted"/>
<sequence>MHPSTEGFNITFPHHTILCLTPISHSPAYHAAQRLGISSHLLSRLTGTVFLAPPMGDGLLDETEMRNKLNIGLNLKNNKKNEEVRAFIYRSLAELYRIGMSG</sequence>
<evidence type="ECO:0000313" key="2">
    <source>
        <dbReference type="Proteomes" id="UP000324222"/>
    </source>
</evidence>
<reference evidence="1 2" key="1">
    <citation type="submission" date="2019-05" db="EMBL/GenBank/DDBJ databases">
        <title>Another draft genome of Portunus trituberculatus and its Hox gene families provides insights of decapod evolution.</title>
        <authorList>
            <person name="Jeong J.-H."/>
            <person name="Song I."/>
            <person name="Kim S."/>
            <person name="Choi T."/>
            <person name="Kim D."/>
            <person name="Ryu S."/>
            <person name="Kim W."/>
        </authorList>
    </citation>
    <scope>NUCLEOTIDE SEQUENCE [LARGE SCALE GENOMIC DNA]</scope>
    <source>
        <tissue evidence="1">Muscle</tissue>
    </source>
</reference>
<protein>
    <submittedName>
        <fullName evidence="1">5'-3' exoribonuclease 1</fullName>
    </submittedName>
</protein>
<comment type="caution">
    <text evidence="1">The sequence shown here is derived from an EMBL/GenBank/DDBJ whole genome shotgun (WGS) entry which is preliminary data.</text>
</comment>
<dbReference type="AlphaFoldDB" id="A0A5B7EDI2"/>